<gene>
    <name evidence="1" type="ORF">E3O65_05380</name>
</gene>
<name>A0ABY2J605_9MICO</name>
<dbReference type="Proteomes" id="UP000298355">
    <property type="component" value="Unassembled WGS sequence"/>
</dbReference>
<organism evidence="1 2">
    <name type="scientific">Cryobacterium breve</name>
    <dbReference type="NCBI Taxonomy" id="1259258"/>
    <lineage>
        <taxon>Bacteria</taxon>
        <taxon>Bacillati</taxon>
        <taxon>Actinomycetota</taxon>
        <taxon>Actinomycetes</taxon>
        <taxon>Micrococcales</taxon>
        <taxon>Microbacteriaceae</taxon>
        <taxon>Cryobacterium</taxon>
    </lineage>
</organism>
<evidence type="ECO:0000313" key="2">
    <source>
        <dbReference type="Proteomes" id="UP000298355"/>
    </source>
</evidence>
<proteinExistence type="predicted"/>
<dbReference type="RefSeq" id="WP_134362712.1">
    <property type="nucleotide sequence ID" value="NZ_SOGJ01000012.1"/>
</dbReference>
<reference evidence="1 2" key="1">
    <citation type="submission" date="2019-03" db="EMBL/GenBank/DDBJ databases">
        <title>Genomics of glacier-inhabiting Cryobacterium strains.</title>
        <authorList>
            <person name="Liu Q."/>
            <person name="Xin Y.-H."/>
        </authorList>
    </citation>
    <scope>NUCLEOTIDE SEQUENCE [LARGE SCALE GENOMIC DNA]</scope>
    <source>
        <strain evidence="1 2">TMT4-23</strain>
    </source>
</reference>
<accession>A0ABY2J605</accession>
<dbReference type="EMBL" id="SOGJ01000012">
    <property type="protein sequence ID" value="TFC99807.1"/>
    <property type="molecule type" value="Genomic_DNA"/>
</dbReference>
<protein>
    <submittedName>
        <fullName evidence="1">Uncharacterized protein</fullName>
    </submittedName>
</protein>
<sequence length="167" mass="18319">MLYLVMPNRRMKWTANVGQNVLDLAGTNGKDLGLLDWWEDADSSADDKVVRVALRYGIASSVGVILDAGHVVQVRRPSEMRELFRESEAVRTKASPQMEAVDQFIEENMSPGWIQAGVELNERVAESMKQSLAEAMADADAEISAREPIDALVAHWVSLGGAVPDPL</sequence>
<comment type="caution">
    <text evidence="1">The sequence shown here is derived from an EMBL/GenBank/DDBJ whole genome shotgun (WGS) entry which is preliminary data.</text>
</comment>
<evidence type="ECO:0000313" key="1">
    <source>
        <dbReference type="EMBL" id="TFC99807.1"/>
    </source>
</evidence>
<keyword evidence="2" id="KW-1185">Reference proteome</keyword>